<dbReference type="EMBL" id="JAERWK010000005">
    <property type="protein sequence ID" value="MBM9466418.1"/>
    <property type="molecule type" value="Genomic_DNA"/>
</dbReference>
<reference evidence="11" key="1">
    <citation type="submission" date="2021-01" db="EMBL/GenBank/DDBJ databases">
        <title>YIM 132084 draft genome.</title>
        <authorList>
            <person name="An D."/>
        </authorList>
    </citation>
    <scope>NUCLEOTIDE SEQUENCE</scope>
    <source>
        <strain evidence="11">YIM 132084</strain>
    </source>
</reference>
<protein>
    <recommendedName>
        <fullName evidence="1">RNA-directed DNA polymerase</fullName>
        <ecNumber evidence="1">2.7.7.49</ecNumber>
    </recommendedName>
</protein>
<dbReference type="InterPro" id="IPR043502">
    <property type="entry name" value="DNA/RNA_pol_sf"/>
</dbReference>
<evidence type="ECO:0000256" key="9">
    <source>
        <dbReference type="ARBA" id="ARBA00048173"/>
    </source>
</evidence>
<dbReference type="GO" id="GO:0003723">
    <property type="term" value="F:RNA binding"/>
    <property type="evidence" value="ECO:0007669"/>
    <property type="project" value="InterPro"/>
</dbReference>
<evidence type="ECO:0000256" key="2">
    <source>
        <dbReference type="ARBA" id="ARBA00022679"/>
    </source>
</evidence>
<dbReference type="AlphaFoldDB" id="A0A939BVE0"/>
<dbReference type="CDD" id="cd03487">
    <property type="entry name" value="RT_Bac_retron_II"/>
    <property type="match status" value="1"/>
</dbReference>
<dbReference type="PRINTS" id="PR00866">
    <property type="entry name" value="RNADNAPOLMS"/>
</dbReference>
<dbReference type="InterPro" id="IPR000477">
    <property type="entry name" value="RT_dom"/>
</dbReference>
<dbReference type="PANTHER" id="PTHR34047:SF7">
    <property type="entry name" value="RNA-DIRECTED DNA POLYMERASE"/>
    <property type="match status" value="1"/>
</dbReference>
<dbReference type="RefSeq" id="WP_205259352.1">
    <property type="nucleotide sequence ID" value="NZ_JAERWK010000005.1"/>
</dbReference>
<proteinExistence type="inferred from homology"/>
<evidence type="ECO:0000256" key="8">
    <source>
        <dbReference type="ARBA" id="ARBA00034120"/>
    </source>
</evidence>
<keyword evidence="2" id="KW-0808">Transferase</keyword>
<dbReference type="EC" id="2.7.7.49" evidence="1"/>
<dbReference type="PANTHER" id="PTHR34047">
    <property type="entry name" value="NUCLEAR INTRON MATURASE 1, MITOCHONDRIAL-RELATED"/>
    <property type="match status" value="1"/>
</dbReference>
<dbReference type="GO" id="GO:0046872">
    <property type="term" value="F:metal ion binding"/>
    <property type="evidence" value="ECO:0007669"/>
    <property type="project" value="UniProtKB-KW"/>
</dbReference>
<comment type="similarity">
    <text evidence="8">Belongs to the bacterial reverse transcriptase family.</text>
</comment>
<evidence type="ECO:0000256" key="4">
    <source>
        <dbReference type="ARBA" id="ARBA00022723"/>
    </source>
</evidence>
<name>A0A939BVE0_9ACTN</name>
<keyword evidence="12" id="KW-1185">Reference proteome</keyword>
<evidence type="ECO:0000313" key="12">
    <source>
        <dbReference type="Proteomes" id="UP000663792"/>
    </source>
</evidence>
<dbReference type="SUPFAM" id="SSF56672">
    <property type="entry name" value="DNA/RNA polymerases"/>
    <property type="match status" value="1"/>
</dbReference>
<evidence type="ECO:0000256" key="7">
    <source>
        <dbReference type="ARBA" id="ARBA00023118"/>
    </source>
</evidence>
<evidence type="ECO:0000256" key="5">
    <source>
        <dbReference type="ARBA" id="ARBA00022842"/>
    </source>
</evidence>
<evidence type="ECO:0000256" key="1">
    <source>
        <dbReference type="ARBA" id="ARBA00012493"/>
    </source>
</evidence>
<evidence type="ECO:0000313" key="11">
    <source>
        <dbReference type="EMBL" id="MBM9466418.1"/>
    </source>
</evidence>
<dbReference type="Pfam" id="PF00078">
    <property type="entry name" value="RVT_1"/>
    <property type="match status" value="1"/>
</dbReference>
<keyword evidence="3" id="KW-0548">Nucleotidyltransferase</keyword>
<gene>
    <name evidence="11" type="ORF">JL106_03880</name>
</gene>
<comment type="catalytic activity">
    <reaction evidence="9">
        <text>DNA(n) + a 2'-deoxyribonucleoside 5'-triphosphate = DNA(n+1) + diphosphate</text>
        <dbReference type="Rhea" id="RHEA:22508"/>
        <dbReference type="Rhea" id="RHEA-COMP:17339"/>
        <dbReference type="Rhea" id="RHEA-COMP:17340"/>
        <dbReference type="ChEBI" id="CHEBI:33019"/>
        <dbReference type="ChEBI" id="CHEBI:61560"/>
        <dbReference type="ChEBI" id="CHEBI:173112"/>
        <dbReference type="EC" id="2.7.7.49"/>
    </reaction>
</comment>
<keyword evidence="5" id="KW-0460">Magnesium</keyword>
<dbReference type="InterPro" id="IPR051083">
    <property type="entry name" value="GrpII_Intron_Splice-Mob/Def"/>
</dbReference>
<accession>A0A939BVE0</accession>
<comment type="caution">
    <text evidence="11">The sequence shown here is derived from an EMBL/GenBank/DDBJ whole genome shotgun (WGS) entry which is preliminary data.</text>
</comment>
<keyword evidence="4" id="KW-0479">Metal-binding</keyword>
<keyword evidence="6 11" id="KW-0695">RNA-directed DNA polymerase</keyword>
<evidence type="ECO:0000256" key="3">
    <source>
        <dbReference type="ARBA" id="ARBA00022695"/>
    </source>
</evidence>
<organism evidence="11 12">
    <name type="scientific">Nakamurella leprariae</name>
    <dbReference type="NCBI Taxonomy" id="2803911"/>
    <lineage>
        <taxon>Bacteria</taxon>
        <taxon>Bacillati</taxon>
        <taxon>Actinomycetota</taxon>
        <taxon>Actinomycetes</taxon>
        <taxon>Nakamurellales</taxon>
        <taxon>Nakamurellaceae</taxon>
        <taxon>Nakamurella</taxon>
    </lineage>
</organism>
<sequence>MRSEHAVALADALLTGPWDAGRMVARARLVFAPVPVELAHVVDVVLAAHPTPPVDAPRSLQHLLLGLPLSAPVPVVAEGAPLLPTPRIRVVRRLLFTTSMVGSRFPLPRVDDVAALAERLGLTVGELDWFGDRRGWQRREPRSVLQHYRFRWLSRPGRTPRLLEAPRPRLKALQRQVLDELLAPVAVHPAVHGFVAGRSVLTGAAVHAGRDTVITLDLEQFFAGLTASRVAGVLRSAGYPEAVSWALTTLVCSTVPMAVLRAMPGAEAGGERFRLRRRLAAPHLPQGAPTSPHLANLAAFGMDRRLTALARRFGADYTRYADDLTFSGAPSLGRAADRLIGTVARIATAEGFSINPAKTRVRRAWQRQRVTGVVVNDRPAVARDEVDALRATLFNCVRFGPVSQNRSGVQDFRAHLLGRIAWVASTDARRGERLRALADRIDWN</sequence>
<evidence type="ECO:0000259" key="10">
    <source>
        <dbReference type="PROSITE" id="PS50878"/>
    </source>
</evidence>
<dbReference type="Proteomes" id="UP000663792">
    <property type="component" value="Unassembled WGS sequence"/>
</dbReference>
<feature type="domain" description="Reverse transcriptase" evidence="10">
    <location>
        <begin position="134"/>
        <end position="375"/>
    </location>
</feature>
<dbReference type="GO" id="GO:0003964">
    <property type="term" value="F:RNA-directed DNA polymerase activity"/>
    <property type="evidence" value="ECO:0007669"/>
    <property type="project" value="UniProtKB-KW"/>
</dbReference>
<dbReference type="PROSITE" id="PS50878">
    <property type="entry name" value="RT_POL"/>
    <property type="match status" value="1"/>
</dbReference>
<keyword evidence="7" id="KW-0051">Antiviral defense</keyword>
<dbReference type="InterPro" id="IPR000123">
    <property type="entry name" value="Reverse_transcriptase_msDNA"/>
</dbReference>
<evidence type="ECO:0000256" key="6">
    <source>
        <dbReference type="ARBA" id="ARBA00022918"/>
    </source>
</evidence>
<dbReference type="GO" id="GO:0051607">
    <property type="term" value="P:defense response to virus"/>
    <property type="evidence" value="ECO:0007669"/>
    <property type="project" value="UniProtKB-KW"/>
</dbReference>